<gene>
    <name evidence="1" type="ORF">GCM10010339_57190</name>
</gene>
<keyword evidence="2" id="KW-1185">Reference proteome</keyword>
<organism evidence="1 2">
    <name type="scientific">Streptomyces alanosinicus</name>
    <dbReference type="NCBI Taxonomy" id="68171"/>
    <lineage>
        <taxon>Bacteria</taxon>
        <taxon>Bacillati</taxon>
        <taxon>Actinomycetota</taxon>
        <taxon>Actinomycetes</taxon>
        <taxon>Kitasatosporales</taxon>
        <taxon>Streptomycetaceae</taxon>
        <taxon>Streptomyces</taxon>
    </lineage>
</organism>
<proteinExistence type="predicted"/>
<dbReference type="AlphaFoldDB" id="A0A918YMA1"/>
<dbReference type="Proteomes" id="UP000655443">
    <property type="component" value="Unassembled WGS sequence"/>
</dbReference>
<sequence length="89" mass="10104">MICLALLVYCLIERQVRQALGPDQTIAGLYPDNRKVRPTGRMILYHLEDLMLRPGTATDPPVILVSRGVQAHLLELLGIDETRPRWLQT</sequence>
<dbReference type="RefSeq" id="WP_229882004.1">
    <property type="nucleotide sequence ID" value="NZ_BMVG01000016.1"/>
</dbReference>
<accession>A0A918YMA1</accession>
<protein>
    <submittedName>
        <fullName evidence="1">Uncharacterized protein</fullName>
    </submittedName>
</protein>
<evidence type="ECO:0000313" key="1">
    <source>
        <dbReference type="EMBL" id="GHE08484.1"/>
    </source>
</evidence>
<name>A0A918YMA1_9ACTN</name>
<comment type="caution">
    <text evidence="1">The sequence shown here is derived from an EMBL/GenBank/DDBJ whole genome shotgun (WGS) entry which is preliminary data.</text>
</comment>
<dbReference type="EMBL" id="BMVG01000016">
    <property type="protein sequence ID" value="GHE08484.1"/>
    <property type="molecule type" value="Genomic_DNA"/>
</dbReference>
<reference evidence="1" key="2">
    <citation type="submission" date="2020-09" db="EMBL/GenBank/DDBJ databases">
        <authorList>
            <person name="Sun Q."/>
            <person name="Ohkuma M."/>
        </authorList>
    </citation>
    <scope>NUCLEOTIDE SEQUENCE</scope>
    <source>
        <strain evidence="1">JCM 4714</strain>
    </source>
</reference>
<reference evidence="1" key="1">
    <citation type="journal article" date="2014" name="Int. J. Syst. Evol. Microbiol.">
        <title>Complete genome sequence of Corynebacterium casei LMG S-19264T (=DSM 44701T), isolated from a smear-ripened cheese.</title>
        <authorList>
            <consortium name="US DOE Joint Genome Institute (JGI-PGF)"/>
            <person name="Walter F."/>
            <person name="Albersmeier A."/>
            <person name="Kalinowski J."/>
            <person name="Ruckert C."/>
        </authorList>
    </citation>
    <scope>NUCLEOTIDE SEQUENCE</scope>
    <source>
        <strain evidence="1">JCM 4714</strain>
    </source>
</reference>
<evidence type="ECO:0000313" key="2">
    <source>
        <dbReference type="Proteomes" id="UP000655443"/>
    </source>
</evidence>